<organism evidence="1 2">
    <name type="scientific">Plakobranchus ocellatus</name>
    <dbReference type="NCBI Taxonomy" id="259542"/>
    <lineage>
        <taxon>Eukaryota</taxon>
        <taxon>Metazoa</taxon>
        <taxon>Spiralia</taxon>
        <taxon>Lophotrochozoa</taxon>
        <taxon>Mollusca</taxon>
        <taxon>Gastropoda</taxon>
        <taxon>Heterobranchia</taxon>
        <taxon>Euthyneura</taxon>
        <taxon>Panpulmonata</taxon>
        <taxon>Sacoglossa</taxon>
        <taxon>Placobranchoidea</taxon>
        <taxon>Plakobranchidae</taxon>
        <taxon>Plakobranchus</taxon>
    </lineage>
</organism>
<keyword evidence="2" id="KW-1185">Reference proteome</keyword>
<gene>
    <name evidence="1" type="ORF">PoB_001452200</name>
</gene>
<evidence type="ECO:0000313" key="1">
    <source>
        <dbReference type="EMBL" id="GFN88016.1"/>
    </source>
</evidence>
<reference evidence="1 2" key="1">
    <citation type="journal article" date="2021" name="Elife">
        <title>Chloroplast acquisition without the gene transfer in kleptoplastic sea slugs, Plakobranchus ocellatus.</title>
        <authorList>
            <person name="Maeda T."/>
            <person name="Takahashi S."/>
            <person name="Yoshida T."/>
            <person name="Shimamura S."/>
            <person name="Takaki Y."/>
            <person name="Nagai Y."/>
            <person name="Toyoda A."/>
            <person name="Suzuki Y."/>
            <person name="Arimoto A."/>
            <person name="Ishii H."/>
            <person name="Satoh N."/>
            <person name="Nishiyama T."/>
            <person name="Hasebe M."/>
            <person name="Maruyama T."/>
            <person name="Minagawa J."/>
            <person name="Obokata J."/>
            <person name="Shigenobu S."/>
        </authorList>
    </citation>
    <scope>NUCLEOTIDE SEQUENCE [LARGE SCALE GENOMIC DNA]</scope>
</reference>
<dbReference type="EMBL" id="BLXT01001819">
    <property type="protein sequence ID" value="GFN88016.1"/>
    <property type="molecule type" value="Genomic_DNA"/>
</dbReference>
<dbReference type="Proteomes" id="UP000735302">
    <property type="component" value="Unassembled WGS sequence"/>
</dbReference>
<proteinExistence type="predicted"/>
<protein>
    <submittedName>
        <fullName evidence="1">Uncharacterized protein</fullName>
    </submittedName>
</protein>
<name>A0AAV3Z0G5_9GAST</name>
<comment type="caution">
    <text evidence="1">The sequence shown here is derived from an EMBL/GenBank/DDBJ whole genome shotgun (WGS) entry which is preliminary data.</text>
</comment>
<evidence type="ECO:0000313" key="2">
    <source>
        <dbReference type="Proteomes" id="UP000735302"/>
    </source>
</evidence>
<sequence length="161" mass="18633">MGTSGSTQSKKQDDKIIMRKCLGRLKRGWFSRKALPTAAIFRFWPLKKSAQIASNRIPLDKRPSRYIDTKSWNPPVITARSRRCNIKQMSERWQSVRARSKMDPADEVFSPPSPVQHEASRHRILILTECWKLGILSRSSSPRLSRRLDSLARLNTVWFSP</sequence>
<accession>A0AAV3Z0G5</accession>
<dbReference type="AlphaFoldDB" id="A0AAV3Z0G5"/>